<sequence length="112" mass="12343">MSIGSRLRSAWRPFLVVLSLWLLIGGSLWGLLAISYGELLLVLVGIAVCLFGFSRLGGGEATDSESVWNAIPSWQYDGRHAESGGLARGEQEQALQEIHDDAQRRDEHHRGK</sequence>
<name>A0ABD6DA43_9EURY</name>
<evidence type="ECO:0000256" key="2">
    <source>
        <dbReference type="SAM" id="Phobius"/>
    </source>
</evidence>
<gene>
    <name evidence="3" type="ORF">ACFSBW_14905</name>
</gene>
<feature type="transmembrane region" description="Helical" evidence="2">
    <location>
        <begin position="40"/>
        <end position="58"/>
    </location>
</feature>
<accession>A0ABD6DA43</accession>
<dbReference type="EMBL" id="JBHUDM010000004">
    <property type="protein sequence ID" value="MFD1643164.1"/>
    <property type="molecule type" value="Genomic_DNA"/>
</dbReference>
<feature type="region of interest" description="Disordered" evidence="1">
    <location>
        <begin position="81"/>
        <end position="112"/>
    </location>
</feature>
<dbReference type="RefSeq" id="WP_256396312.1">
    <property type="nucleotide sequence ID" value="NZ_JANHDJ010000004.1"/>
</dbReference>
<keyword evidence="4" id="KW-1185">Reference proteome</keyword>
<evidence type="ECO:0000313" key="3">
    <source>
        <dbReference type="EMBL" id="MFD1643164.1"/>
    </source>
</evidence>
<keyword evidence="2" id="KW-0812">Transmembrane</keyword>
<comment type="caution">
    <text evidence="3">The sequence shown here is derived from an EMBL/GenBank/DDBJ whole genome shotgun (WGS) entry which is preliminary data.</text>
</comment>
<reference evidence="3 4" key="1">
    <citation type="journal article" date="2019" name="Int. J. Syst. Evol. Microbiol.">
        <title>The Global Catalogue of Microorganisms (GCM) 10K type strain sequencing project: providing services to taxonomists for standard genome sequencing and annotation.</title>
        <authorList>
            <consortium name="The Broad Institute Genomics Platform"/>
            <consortium name="The Broad Institute Genome Sequencing Center for Infectious Disease"/>
            <person name="Wu L."/>
            <person name="Ma J."/>
        </authorList>
    </citation>
    <scope>NUCLEOTIDE SEQUENCE [LARGE SCALE GENOMIC DNA]</scope>
    <source>
        <strain evidence="3 4">CGMCC 1.10593</strain>
    </source>
</reference>
<protein>
    <submittedName>
        <fullName evidence="3">Uncharacterized protein</fullName>
    </submittedName>
</protein>
<feature type="transmembrane region" description="Helical" evidence="2">
    <location>
        <begin position="12"/>
        <end position="34"/>
    </location>
</feature>
<dbReference type="Proteomes" id="UP001597052">
    <property type="component" value="Unassembled WGS sequence"/>
</dbReference>
<organism evidence="3 4">
    <name type="scientific">Halohasta litorea</name>
    <dbReference type="NCBI Taxonomy" id="869891"/>
    <lineage>
        <taxon>Archaea</taxon>
        <taxon>Methanobacteriati</taxon>
        <taxon>Methanobacteriota</taxon>
        <taxon>Stenosarchaea group</taxon>
        <taxon>Halobacteria</taxon>
        <taxon>Halobacteriales</taxon>
        <taxon>Haloferacaceae</taxon>
        <taxon>Halohasta</taxon>
    </lineage>
</organism>
<keyword evidence="2" id="KW-1133">Transmembrane helix</keyword>
<evidence type="ECO:0000313" key="4">
    <source>
        <dbReference type="Proteomes" id="UP001597052"/>
    </source>
</evidence>
<dbReference type="AlphaFoldDB" id="A0ABD6DA43"/>
<evidence type="ECO:0000256" key="1">
    <source>
        <dbReference type="SAM" id="MobiDB-lite"/>
    </source>
</evidence>
<proteinExistence type="predicted"/>
<keyword evidence="2" id="KW-0472">Membrane</keyword>
<feature type="compositionally biased region" description="Basic and acidic residues" evidence="1">
    <location>
        <begin position="97"/>
        <end position="112"/>
    </location>
</feature>